<dbReference type="EMBL" id="CP063169">
    <property type="protein sequence ID" value="QOR70272.1"/>
    <property type="molecule type" value="Genomic_DNA"/>
</dbReference>
<reference evidence="5 6" key="1">
    <citation type="submission" date="2020-10" db="EMBL/GenBank/DDBJ databases">
        <title>Haloactinobacterium sp. RN3S43, a bacterium isolated from saline soil.</title>
        <authorList>
            <person name="Sun J.-Q."/>
        </authorList>
    </citation>
    <scope>NUCLEOTIDE SEQUENCE [LARGE SCALE GENOMIC DNA]</scope>
    <source>
        <strain evidence="5 6">RN3S43</strain>
    </source>
</reference>
<feature type="domain" description="Septum formation-related" evidence="4">
    <location>
        <begin position="188"/>
        <end position="281"/>
    </location>
</feature>
<feature type="transmembrane region" description="Helical" evidence="2">
    <location>
        <begin position="135"/>
        <end position="161"/>
    </location>
</feature>
<dbReference type="InterPro" id="IPR026004">
    <property type="entry name" value="Septum_form"/>
</dbReference>
<feature type="compositionally biased region" description="Polar residues" evidence="1">
    <location>
        <begin position="77"/>
        <end position="87"/>
    </location>
</feature>
<feature type="compositionally biased region" description="Pro residues" evidence="1">
    <location>
        <begin position="1"/>
        <end position="20"/>
    </location>
</feature>
<organism evidence="5 6">
    <name type="scientific">Ruania alkalisoli</name>
    <dbReference type="NCBI Taxonomy" id="2779775"/>
    <lineage>
        <taxon>Bacteria</taxon>
        <taxon>Bacillati</taxon>
        <taxon>Actinomycetota</taxon>
        <taxon>Actinomycetes</taxon>
        <taxon>Micrococcales</taxon>
        <taxon>Ruaniaceae</taxon>
        <taxon>Ruania</taxon>
    </lineage>
</organism>
<evidence type="ECO:0000313" key="5">
    <source>
        <dbReference type="EMBL" id="QOR70272.1"/>
    </source>
</evidence>
<evidence type="ECO:0000256" key="2">
    <source>
        <dbReference type="SAM" id="Phobius"/>
    </source>
</evidence>
<dbReference type="AlphaFoldDB" id="A0A7M1SU26"/>
<keyword evidence="2" id="KW-0812">Transmembrane</keyword>
<evidence type="ECO:0000256" key="1">
    <source>
        <dbReference type="SAM" id="MobiDB-lite"/>
    </source>
</evidence>
<keyword evidence="2" id="KW-1133">Transmembrane helix</keyword>
<gene>
    <name evidence="5" type="ORF">IM660_16955</name>
</gene>
<sequence length="297" mass="30551">MSNPGDHPPAPGTPPEPEPWAAPSAWGAPTGQSPAPWQTPARGPDGTTPAVPPLPAPPAHTPQPGPVGQSMYGSRPASPQQDQGSYGQFTFPVMQRAKVEPTAVASVATALLGPVAIFLGALARTRIKRNRRRSMALAWTGIGLGSLFTIAWVLTTVVLAGNGTIDRLTESPQAGDVETARTVGASNVAVGNCIEFLPPGEQVGEVRLVPCAQSHIAQAISSHELTGDFPGAEAVAEEALATCEADVSAMENDSVPESGLTAWYLAPTEEAWDQGTTAILCLARGSTGPFDGDLLGG</sequence>
<evidence type="ECO:0000259" key="3">
    <source>
        <dbReference type="Pfam" id="PF13828"/>
    </source>
</evidence>
<evidence type="ECO:0000259" key="4">
    <source>
        <dbReference type="Pfam" id="PF13845"/>
    </source>
</evidence>
<keyword evidence="6" id="KW-1185">Reference proteome</keyword>
<accession>A0A7M1SU26</accession>
<protein>
    <submittedName>
        <fullName evidence="5">DUF4190 domain-containing protein</fullName>
    </submittedName>
</protein>
<dbReference type="Pfam" id="PF13845">
    <property type="entry name" value="Septum_form"/>
    <property type="match status" value="1"/>
</dbReference>
<feature type="compositionally biased region" description="Low complexity" evidence="1">
    <location>
        <begin position="21"/>
        <end position="30"/>
    </location>
</feature>
<evidence type="ECO:0000313" key="6">
    <source>
        <dbReference type="Proteomes" id="UP000593758"/>
    </source>
</evidence>
<dbReference type="RefSeq" id="WP_193496957.1">
    <property type="nucleotide sequence ID" value="NZ_CP063169.1"/>
</dbReference>
<dbReference type="Pfam" id="PF13828">
    <property type="entry name" value="DUF4190"/>
    <property type="match status" value="1"/>
</dbReference>
<keyword evidence="2" id="KW-0472">Membrane</keyword>
<dbReference type="Proteomes" id="UP000593758">
    <property type="component" value="Chromosome"/>
</dbReference>
<dbReference type="KEGG" id="halt:IM660_16955"/>
<feature type="transmembrane region" description="Helical" evidence="2">
    <location>
        <begin position="103"/>
        <end position="123"/>
    </location>
</feature>
<name>A0A7M1SU26_9MICO</name>
<dbReference type="InterPro" id="IPR025241">
    <property type="entry name" value="DUF4190"/>
</dbReference>
<feature type="domain" description="DUF4190" evidence="3">
    <location>
        <begin position="104"/>
        <end position="154"/>
    </location>
</feature>
<feature type="region of interest" description="Disordered" evidence="1">
    <location>
        <begin position="1"/>
        <end position="87"/>
    </location>
</feature>
<feature type="compositionally biased region" description="Pro residues" evidence="1">
    <location>
        <begin position="50"/>
        <end position="65"/>
    </location>
</feature>
<proteinExistence type="predicted"/>